<proteinExistence type="predicted"/>
<dbReference type="Proteomes" id="UP001193081">
    <property type="component" value="Unassembled WGS sequence"/>
</dbReference>
<dbReference type="RefSeq" id="WP_135480013.1">
    <property type="nucleotide sequence ID" value="NZ_SIJK02000045.1"/>
</dbReference>
<comment type="caution">
    <text evidence="2">The sequence shown here is derived from an EMBL/GenBank/DDBJ whole genome shotgun (WGS) entry which is preliminary data.</text>
</comment>
<reference evidence="2 3" key="1">
    <citation type="submission" date="2021-03" db="EMBL/GenBank/DDBJ databases">
        <authorList>
            <person name="Grouzdev D.S."/>
        </authorList>
    </citation>
    <scope>NUCLEOTIDE SEQUENCE [LARGE SCALE GENOMIC DNA]</scope>
    <source>
        <strain evidence="2 3">M50-1</strain>
    </source>
</reference>
<keyword evidence="2" id="KW-0540">Nuclease</keyword>
<accession>A0ABS4DEJ2</accession>
<dbReference type="PANTHER" id="PTHR36558">
    <property type="entry name" value="GLR1098 PROTEIN"/>
    <property type="match status" value="1"/>
</dbReference>
<dbReference type="InterPro" id="IPR011335">
    <property type="entry name" value="Restrct_endonuc-II-like"/>
</dbReference>
<dbReference type="InterPro" id="IPR012296">
    <property type="entry name" value="Nuclease_put_TT1808"/>
</dbReference>
<evidence type="ECO:0000259" key="1">
    <source>
        <dbReference type="Pfam" id="PF05685"/>
    </source>
</evidence>
<dbReference type="PANTHER" id="PTHR36558:SF1">
    <property type="entry name" value="RESTRICTION ENDONUCLEASE DOMAIN-CONTAINING PROTEIN-RELATED"/>
    <property type="match status" value="1"/>
</dbReference>
<organism evidence="2 3">
    <name type="scientific">Candidatus Chloroploca mongolica</name>
    <dbReference type="NCBI Taxonomy" id="2528176"/>
    <lineage>
        <taxon>Bacteria</taxon>
        <taxon>Bacillati</taxon>
        <taxon>Chloroflexota</taxon>
        <taxon>Chloroflexia</taxon>
        <taxon>Chloroflexales</taxon>
        <taxon>Chloroflexineae</taxon>
        <taxon>Oscillochloridaceae</taxon>
        <taxon>Candidatus Chloroploca</taxon>
    </lineage>
</organism>
<name>A0ABS4DEJ2_9CHLR</name>
<dbReference type="Pfam" id="PF05685">
    <property type="entry name" value="Uma2"/>
    <property type="match status" value="1"/>
</dbReference>
<gene>
    <name evidence="2" type="ORF">EYB53_019200</name>
</gene>
<evidence type="ECO:0000313" key="3">
    <source>
        <dbReference type="Proteomes" id="UP001193081"/>
    </source>
</evidence>
<sequence>MTAQPNIYVTEEAYLQHERVSTTKHEYYGGRVYAMAGASEEHNLIAMNLAAILRALVRGSNCRAYPSDMRVKVTHTGLNTYPDFTIVCGQAQFVHPEKRDTLLNPTVIIEILSPSTESYDRGEKFQHYRTIETLQEYILVSQRTSHIERFIRQDTSEWVLSDFVGMEASLPLKALDAHISLAEIYEQVPLVPNIGLLRTPAGQPS</sequence>
<keyword evidence="2" id="KW-0255">Endonuclease</keyword>
<dbReference type="EMBL" id="SIJK02000045">
    <property type="protein sequence ID" value="MBP1467851.1"/>
    <property type="molecule type" value="Genomic_DNA"/>
</dbReference>
<dbReference type="InterPro" id="IPR008538">
    <property type="entry name" value="Uma2"/>
</dbReference>
<keyword evidence="3" id="KW-1185">Reference proteome</keyword>
<keyword evidence="2" id="KW-0378">Hydrolase</keyword>
<protein>
    <submittedName>
        <fullName evidence="2">Uma2 family endonuclease</fullName>
    </submittedName>
</protein>
<dbReference type="CDD" id="cd06260">
    <property type="entry name" value="DUF820-like"/>
    <property type="match status" value="1"/>
</dbReference>
<evidence type="ECO:0000313" key="2">
    <source>
        <dbReference type="EMBL" id="MBP1467851.1"/>
    </source>
</evidence>
<dbReference type="SUPFAM" id="SSF52980">
    <property type="entry name" value="Restriction endonuclease-like"/>
    <property type="match status" value="1"/>
</dbReference>
<dbReference type="GO" id="GO:0004519">
    <property type="term" value="F:endonuclease activity"/>
    <property type="evidence" value="ECO:0007669"/>
    <property type="project" value="UniProtKB-KW"/>
</dbReference>
<dbReference type="Gene3D" id="3.90.1570.10">
    <property type="entry name" value="tt1808, chain A"/>
    <property type="match status" value="1"/>
</dbReference>
<feature type="domain" description="Putative restriction endonuclease" evidence="1">
    <location>
        <begin position="12"/>
        <end position="175"/>
    </location>
</feature>